<comment type="caution">
    <text evidence="1">The sequence shown here is derived from an EMBL/GenBank/DDBJ whole genome shotgun (WGS) entry which is preliminary data.</text>
</comment>
<evidence type="ECO:0000313" key="1">
    <source>
        <dbReference type="EMBL" id="ETD22747.1"/>
    </source>
</evidence>
<reference evidence="1 2" key="1">
    <citation type="journal article" date="2014" name="Genome Announc.">
        <title>Draft genome sequences of six enterohepatic helicobacter species isolated from humans and one from rhesus macaques.</title>
        <authorList>
            <person name="Shen Z."/>
            <person name="Sheh A."/>
            <person name="Young S.K."/>
            <person name="Abouelliel A."/>
            <person name="Ward D.V."/>
            <person name="Earl A.M."/>
            <person name="Fox J.G."/>
        </authorList>
    </citation>
    <scope>NUCLEOTIDE SEQUENCE [LARGE SCALE GENOMIC DNA]</scope>
    <source>
        <strain evidence="1 2">MIT 99-5501</strain>
    </source>
</reference>
<keyword evidence="2" id="KW-1185">Reference proteome</keyword>
<proteinExistence type="predicted"/>
<dbReference type="PATRIC" id="fig|1357400.3.peg.2080"/>
<name>V8C6P5_9HELI</name>
<sequence length="74" mass="8703">MIKIIRTKEILCFFTKAKNDKIEEADDKSIKNCDDKVTESKNDKQMIQAITIKIFRLRRNITKQTNHNMTTLTS</sequence>
<dbReference type="Proteomes" id="UP000018731">
    <property type="component" value="Unassembled WGS sequence"/>
</dbReference>
<organism evidence="1 2">
    <name type="scientific">Helicobacter macacae MIT 99-5501</name>
    <dbReference type="NCBI Taxonomy" id="1357400"/>
    <lineage>
        <taxon>Bacteria</taxon>
        <taxon>Pseudomonadati</taxon>
        <taxon>Campylobacterota</taxon>
        <taxon>Epsilonproteobacteria</taxon>
        <taxon>Campylobacterales</taxon>
        <taxon>Helicobacteraceae</taxon>
        <taxon>Helicobacter</taxon>
    </lineage>
</organism>
<dbReference type="EMBL" id="AZJI01000007">
    <property type="protein sequence ID" value="ETD22747.1"/>
    <property type="molecule type" value="Genomic_DNA"/>
</dbReference>
<gene>
    <name evidence="1" type="ORF">HMPREF2086_01546</name>
</gene>
<protein>
    <submittedName>
        <fullName evidence="1">Uncharacterized protein</fullName>
    </submittedName>
</protein>
<evidence type="ECO:0000313" key="2">
    <source>
        <dbReference type="Proteomes" id="UP000018731"/>
    </source>
</evidence>
<accession>V8C6P5</accession>
<dbReference type="AlphaFoldDB" id="V8C6P5"/>
<dbReference type="HOGENOM" id="CLU_2682750_0_0_7"/>